<accession>A0A8H5M180</accession>
<comment type="caution">
    <text evidence="3">The sequence shown here is derived from an EMBL/GenBank/DDBJ whole genome shotgun (WGS) entry which is preliminary data.</text>
</comment>
<dbReference type="GO" id="GO:0010181">
    <property type="term" value="F:FMN binding"/>
    <property type="evidence" value="ECO:0007669"/>
    <property type="project" value="InterPro"/>
</dbReference>
<dbReference type="OrthoDB" id="434253at2759"/>
<dbReference type="PANTHER" id="PTHR28243:SF1">
    <property type="entry name" value="PYRIDOXAMINE 5'-PHOSPHATE OXIDASE ALR4036 FAMILY FMN-BINDING DOMAIN-CONTAINING PROTEIN"/>
    <property type="match status" value="1"/>
</dbReference>
<dbReference type="EMBL" id="JAACJN010000085">
    <property type="protein sequence ID" value="KAF5377123.1"/>
    <property type="molecule type" value="Genomic_DNA"/>
</dbReference>
<protein>
    <recommendedName>
        <fullName evidence="2">Pyridoxamine 5'-phosphate oxidase Alr4036 family FMN-binding domain-containing protein</fullName>
    </recommendedName>
</protein>
<evidence type="ECO:0000259" key="2">
    <source>
        <dbReference type="Pfam" id="PF12766"/>
    </source>
</evidence>
<sequence>MAGIAPRWQTAINNALEKYEKSVVIQLASIDASSPIPTVRSLIFRSFLNPNSNPELPLIISTTDVRSPKTVQIIANPHVHVAWWIEGTQEQFRVSGTASIIPSPLDPLHKHFLHSTTTTPSSVSPSLIGSSHIASSGGLAALGRENFDWEAKRNQVFQTMSAHMKASWCRPTPGSPIAGGEEEVKKWPERIDEPRNSQGSPDESEDEKENRRNWDKALRNFALLVVDPTEIDYIELGVIPNRRTKFTRSAQGTWKEEALVP</sequence>
<proteinExistence type="predicted"/>
<dbReference type="PANTHER" id="PTHR28243">
    <property type="entry name" value="AGL049CP"/>
    <property type="match status" value="1"/>
</dbReference>
<dbReference type="Proteomes" id="UP000518752">
    <property type="component" value="Unassembled WGS sequence"/>
</dbReference>
<dbReference type="Pfam" id="PF12766">
    <property type="entry name" value="Pyridox_oxase_2"/>
    <property type="match status" value="1"/>
</dbReference>
<evidence type="ECO:0000256" key="1">
    <source>
        <dbReference type="SAM" id="MobiDB-lite"/>
    </source>
</evidence>
<dbReference type="InterPro" id="IPR012349">
    <property type="entry name" value="Split_barrel_FMN-bd"/>
</dbReference>
<organism evidence="3 4">
    <name type="scientific">Collybiopsis confluens</name>
    <dbReference type="NCBI Taxonomy" id="2823264"/>
    <lineage>
        <taxon>Eukaryota</taxon>
        <taxon>Fungi</taxon>
        <taxon>Dikarya</taxon>
        <taxon>Basidiomycota</taxon>
        <taxon>Agaricomycotina</taxon>
        <taxon>Agaricomycetes</taxon>
        <taxon>Agaricomycetidae</taxon>
        <taxon>Agaricales</taxon>
        <taxon>Marasmiineae</taxon>
        <taxon>Omphalotaceae</taxon>
        <taxon>Collybiopsis</taxon>
    </lineage>
</organism>
<keyword evidence="4" id="KW-1185">Reference proteome</keyword>
<name>A0A8H5M180_9AGAR</name>
<dbReference type="InterPro" id="IPR024624">
    <property type="entry name" value="Pyridox_Oxase_Alr4036_FMN-bd"/>
</dbReference>
<dbReference type="SUPFAM" id="SSF50475">
    <property type="entry name" value="FMN-binding split barrel"/>
    <property type="match status" value="1"/>
</dbReference>
<feature type="domain" description="Pyridoxamine 5'-phosphate oxidase Alr4036 family FMN-binding" evidence="2">
    <location>
        <begin position="6"/>
        <end position="101"/>
    </location>
</feature>
<dbReference type="Gene3D" id="2.30.110.10">
    <property type="entry name" value="Electron Transport, Fmn-binding Protein, Chain A"/>
    <property type="match status" value="1"/>
</dbReference>
<evidence type="ECO:0000313" key="3">
    <source>
        <dbReference type="EMBL" id="KAF5377123.1"/>
    </source>
</evidence>
<gene>
    <name evidence="3" type="ORF">D9757_008807</name>
</gene>
<feature type="compositionally biased region" description="Basic and acidic residues" evidence="1">
    <location>
        <begin position="182"/>
        <end position="195"/>
    </location>
</feature>
<evidence type="ECO:0000313" key="4">
    <source>
        <dbReference type="Proteomes" id="UP000518752"/>
    </source>
</evidence>
<dbReference type="AlphaFoldDB" id="A0A8H5M180"/>
<reference evidence="3 4" key="1">
    <citation type="journal article" date="2020" name="ISME J.">
        <title>Uncovering the hidden diversity of litter-decomposition mechanisms in mushroom-forming fungi.</title>
        <authorList>
            <person name="Floudas D."/>
            <person name="Bentzer J."/>
            <person name="Ahren D."/>
            <person name="Johansson T."/>
            <person name="Persson P."/>
            <person name="Tunlid A."/>
        </authorList>
    </citation>
    <scope>NUCLEOTIDE SEQUENCE [LARGE SCALE GENOMIC DNA]</scope>
    <source>
        <strain evidence="3 4">CBS 406.79</strain>
    </source>
</reference>
<feature type="region of interest" description="Disordered" evidence="1">
    <location>
        <begin position="167"/>
        <end position="211"/>
    </location>
</feature>